<dbReference type="AlphaFoldDB" id="A0A0F9C433"/>
<accession>A0A0F9C433</accession>
<sequence>TNNELDIDIQKRKKELLKVLEDEVSGEKE</sequence>
<name>A0A0F9C433_9ZZZZ</name>
<dbReference type="EMBL" id="LAZR01034914">
    <property type="protein sequence ID" value="KKL28945.1"/>
    <property type="molecule type" value="Genomic_DNA"/>
</dbReference>
<reference evidence="1" key="1">
    <citation type="journal article" date="2015" name="Nature">
        <title>Complex archaea that bridge the gap between prokaryotes and eukaryotes.</title>
        <authorList>
            <person name="Spang A."/>
            <person name="Saw J.H."/>
            <person name="Jorgensen S.L."/>
            <person name="Zaremba-Niedzwiedzka K."/>
            <person name="Martijn J."/>
            <person name="Lind A.E."/>
            <person name="van Eijk R."/>
            <person name="Schleper C."/>
            <person name="Guy L."/>
            <person name="Ettema T.J."/>
        </authorList>
    </citation>
    <scope>NUCLEOTIDE SEQUENCE</scope>
</reference>
<proteinExistence type="predicted"/>
<organism evidence="1">
    <name type="scientific">marine sediment metagenome</name>
    <dbReference type="NCBI Taxonomy" id="412755"/>
    <lineage>
        <taxon>unclassified sequences</taxon>
        <taxon>metagenomes</taxon>
        <taxon>ecological metagenomes</taxon>
    </lineage>
</organism>
<protein>
    <submittedName>
        <fullName evidence="1">Uncharacterized protein</fullName>
    </submittedName>
</protein>
<feature type="non-terminal residue" evidence="1">
    <location>
        <position position="1"/>
    </location>
</feature>
<comment type="caution">
    <text evidence="1">The sequence shown here is derived from an EMBL/GenBank/DDBJ whole genome shotgun (WGS) entry which is preliminary data.</text>
</comment>
<gene>
    <name evidence="1" type="ORF">LCGC14_2370090</name>
</gene>
<evidence type="ECO:0000313" key="1">
    <source>
        <dbReference type="EMBL" id="KKL28945.1"/>
    </source>
</evidence>